<feature type="coiled-coil region" evidence="1">
    <location>
        <begin position="67"/>
        <end position="94"/>
    </location>
</feature>
<proteinExistence type="predicted"/>
<reference evidence="3" key="1">
    <citation type="submission" date="2023-03" db="UniProtKB">
        <authorList>
            <consortium name="EnsemblPlants"/>
        </authorList>
    </citation>
    <scope>IDENTIFICATION</scope>
</reference>
<dbReference type="EnsemblPlants" id="MELO3C028813.2.1">
    <property type="protein sequence ID" value="MELO3C028813.2.1"/>
    <property type="gene ID" value="MELO3C028813.2"/>
</dbReference>
<keyword evidence="1" id="KW-0175">Coiled coil</keyword>
<sequence>MSQAAEDVHSQPTLEGNQPLSGDEIYETMLDRRSGNSKGLGWGPKPKACKMTSASSSMTSCPQSIIELQLQAKFDQAMQQIEEQTRNHEAKERKEKALHDFFFYTKHLSPNPFALFSLAQGRTGTTFCSSSLFLCLSCPFPSSSSSSLRFINISNPFFSPSPSFAHFVSSRRVIFVCRLQSSRASPCSLLHLRIKITILCILLNEVLLKKEYGGKHFKDDLYHTFAFLNRSFRCFNKRMPLIENHIPLEKSILWVELNQTCHLFAYISCLRQKIIDMRLMLYPKKIRLENLTVGASCISEKQGTNKHNINNKNIFIKCHNLQML</sequence>
<feature type="compositionally biased region" description="Polar residues" evidence="2">
    <location>
        <begin position="10"/>
        <end position="20"/>
    </location>
</feature>
<evidence type="ECO:0000256" key="1">
    <source>
        <dbReference type="SAM" id="Coils"/>
    </source>
</evidence>
<gene>
    <name evidence="3" type="primary">103489789</name>
</gene>
<dbReference type="AlphaFoldDB" id="A0A1S3BH46"/>
<protein>
    <recommendedName>
        <fullName evidence="4">CACTA en-spm transposon protein</fullName>
    </recommendedName>
</protein>
<evidence type="ECO:0000313" key="3">
    <source>
        <dbReference type="EnsemblPlants" id="MELO3C028813.2.1"/>
    </source>
</evidence>
<evidence type="ECO:0008006" key="4">
    <source>
        <dbReference type="Google" id="ProtNLM"/>
    </source>
</evidence>
<organism evidence="3">
    <name type="scientific">Cucumis melo</name>
    <name type="common">Muskmelon</name>
    <dbReference type="NCBI Taxonomy" id="3656"/>
    <lineage>
        <taxon>Eukaryota</taxon>
        <taxon>Viridiplantae</taxon>
        <taxon>Streptophyta</taxon>
        <taxon>Embryophyta</taxon>
        <taxon>Tracheophyta</taxon>
        <taxon>Spermatophyta</taxon>
        <taxon>Magnoliopsida</taxon>
        <taxon>eudicotyledons</taxon>
        <taxon>Gunneridae</taxon>
        <taxon>Pentapetalae</taxon>
        <taxon>rosids</taxon>
        <taxon>fabids</taxon>
        <taxon>Cucurbitales</taxon>
        <taxon>Cucurbitaceae</taxon>
        <taxon>Benincaseae</taxon>
        <taxon>Cucumis</taxon>
    </lineage>
</organism>
<dbReference type="Gramene" id="MELO3C028813.2.1">
    <property type="protein sequence ID" value="MELO3C028813.2.1"/>
    <property type="gene ID" value="MELO3C028813.2"/>
</dbReference>
<evidence type="ECO:0000256" key="2">
    <source>
        <dbReference type="SAM" id="MobiDB-lite"/>
    </source>
</evidence>
<accession>A0A1S3BH46</accession>
<name>A0A1S3BH46_CUCME</name>
<feature type="region of interest" description="Disordered" evidence="2">
    <location>
        <begin position="1"/>
        <end position="46"/>
    </location>
</feature>